<gene>
    <name evidence="1" type="ORF">EVAR_17688_1</name>
</gene>
<dbReference type="EMBL" id="BGZK01000216">
    <property type="protein sequence ID" value="GBP29150.1"/>
    <property type="molecule type" value="Genomic_DNA"/>
</dbReference>
<sequence length="86" mass="9760">MESAKRITFRRDVNYADCVAASTYRALLEKCAERKPTGVTLSTYVRRLRRDRLLSGSFVLTCLLFKAQHCQLTGLKFAIAVTGRVF</sequence>
<keyword evidence="2" id="KW-1185">Reference proteome</keyword>
<reference evidence="1 2" key="1">
    <citation type="journal article" date="2019" name="Commun. Biol.">
        <title>The bagworm genome reveals a unique fibroin gene that provides high tensile strength.</title>
        <authorList>
            <person name="Kono N."/>
            <person name="Nakamura H."/>
            <person name="Ohtoshi R."/>
            <person name="Tomita M."/>
            <person name="Numata K."/>
            <person name="Arakawa K."/>
        </authorList>
    </citation>
    <scope>NUCLEOTIDE SEQUENCE [LARGE SCALE GENOMIC DNA]</scope>
</reference>
<protein>
    <submittedName>
        <fullName evidence="1">Uncharacterized protein</fullName>
    </submittedName>
</protein>
<dbReference type="Proteomes" id="UP000299102">
    <property type="component" value="Unassembled WGS sequence"/>
</dbReference>
<dbReference type="AlphaFoldDB" id="A0A4C1USF1"/>
<name>A0A4C1USF1_EUMVA</name>
<organism evidence="1 2">
    <name type="scientific">Eumeta variegata</name>
    <name type="common">Bagworm moth</name>
    <name type="synonym">Eumeta japonica</name>
    <dbReference type="NCBI Taxonomy" id="151549"/>
    <lineage>
        <taxon>Eukaryota</taxon>
        <taxon>Metazoa</taxon>
        <taxon>Ecdysozoa</taxon>
        <taxon>Arthropoda</taxon>
        <taxon>Hexapoda</taxon>
        <taxon>Insecta</taxon>
        <taxon>Pterygota</taxon>
        <taxon>Neoptera</taxon>
        <taxon>Endopterygota</taxon>
        <taxon>Lepidoptera</taxon>
        <taxon>Glossata</taxon>
        <taxon>Ditrysia</taxon>
        <taxon>Tineoidea</taxon>
        <taxon>Psychidae</taxon>
        <taxon>Oiketicinae</taxon>
        <taxon>Eumeta</taxon>
    </lineage>
</organism>
<comment type="caution">
    <text evidence="1">The sequence shown here is derived from an EMBL/GenBank/DDBJ whole genome shotgun (WGS) entry which is preliminary data.</text>
</comment>
<evidence type="ECO:0000313" key="1">
    <source>
        <dbReference type="EMBL" id="GBP29150.1"/>
    </source>
</evidence>
<proteinExistence type="predicted"/>
<evidence type="ECO:0000313" key="2">
    <source>
        <dbReference type="Proteomes" id="UP000299102"/>
    </source>
</evidence>
<accession>A0A4C1USF1</accession>